<organism evidence="10 11">
    <name type="scientific">Roseibium porphyridii</name>
    <dbReference type="NCBI Taxonomy" id="2866279"/>
    <lineage>
        <taxon>Bacteria</taxon>
        <taxon>Pseudomonadati</taxon>
        <taxon>Pseudomonadota</taxon>
        <taxon>Alphaproteobacteria</taxon>
        <taxon>Hyphomicrobiales</taxon>
        <taxon>Stappiaceae</taxon>
        <taxon>Roseibium</taxon>
    </lineage>
</organism>
<reference evidence="10 11" key="1">
    <citation type="submission" date="2023-03" db="EMBL/GenBank/DDBJ databases">
        <title>Roseibium porphyridii sp. nov. and Roseibium rhodosorbium sp. nov. isolated from marine algae, Porphyridium cruentum and Rhodosorus marinus, respectively.</title>
        <authorList>
            <person name="Lee M.W."/>
            <person name="Choi B.J."/>
            <person name="Lee J.K."/>
            <person name="Choi D.G."/>
            <person name="Baek J.H."/>
            <person name="Bayburt H."/>
            <person name="Kim J.M."/>
            <person name="Han D.M."/>
            <person name="Kim K.H."/>
            <person name="Jeon C.O."/>
        </authorList>
    </citation>
    <scope>NUCLEOTIDE SEQUENCE [LARGE SCALE GENOMIC DNA]</scope>
    <source>
        <strain evidence="10 11">KMA01</strain>
    </source>
</reference>
<evidence type="ECO:0000313" key="10">
    <source>
        <dbReference type="EMBL" id="WFE92242.1"/>
    </source>
</evidence>
<gene>
    <name evidence="10" type="ORF">K1718_13030</name>
</gene>
<dbReference type="RefSeq" id="WP_265682343.1">
    <property type="nucleotide sequence ID" value="NZ_CP120863.1"/>
</dbReference>
<feature type="domain" description="Nitroreductase" evidence="9">
    <location>
        <begin position="16"/>
        <end position="173"/>
    </location>
</feature>
<dbReference type="PANTHER" id="PTHR43821:SF1">
    <property type="entry name" value="NAD(P)H NITROREDUCTASE YDJA-RELATED"/>
    <property type="match status" value="1"/>
</dbReference>
<keyword evidence="5 8" id="KW-0521">NADP</keyword>
<dbReference type="InterPro" id="IPR026021">
    <property type="entry name" value="YdjA-like"/>
</dbReference>
<dbReference type="EMBL" id="CP120863">
    <property type="protein sequence ID" value="WFE92242.1"/>
    <property type="molecule type" value="Genomic_DNA"/>
</dbReference>
<evidence type="ECO:0000256" key="3">
    <source>
        <dbReference type="ARBA" id="ARBA00022630"/>
    </source>
</evidence>
<comment type="similarity">
    <text evidence="2 8">Belongs to the nitroreductase family.</text>
</comment>
<comment type="cofactor">
    <cofactor evidence="1 8">
        <name>FMN</name>
        <dbReference type="ChEBI" id="CHEBI:58210"/>
    </cofactor>
</comment>
<dbReference type="InterPro" id="IPR000415">
    <property type="entry name" value="Nitroreductase-like"/>
</dbReference>
<keyword evidence="3 8" id="KW-0285">Flavoprotein</keyword>
<dbReference type="SUPFAM" id="SSF55469">
    <property type="entry name" value="FMN-dependent nitroreductase-like"/>
    <property type="match status" value="1"/>
</dbReference>
<dbReference type="EC" id="1.-.-.-" evidence="8"/>
<evidence type="ECO:0000256" key="2">
    <source>
        <dbReference type="ARBA" id="ARBA00007118"/>
    </source>
</evidence>
<keyword evidence="7 8" id="KW-0520">NAD</keyword>
<evidence type="ECO:0000256" key="7">
    <source>
        <dbReference type="ARBA" id="ARBA00023027"/>
    </source>
</evidence>
<evidence type="ECO:0000256" key="5">
    <source>
        <dbReference type="ARBA" id="ARBA00022857"/>
    </source>
</evidence>
<dbReference type="Pfam" id="PF00881">
    <property type="entry name" value="Nitroreductase"/>
    <property type="match status" value="1"/>
</dbReference>
<keyword evidence="4 8" id="KW-0288">FMN</keyword>
<keyword evidence="6 8" id="KW-0560">Oxidoreductase</keyword>
<evidence type="ECO:0000259" key="9">
    <source>
        <dbReference type="Pfam" id="PF00881"/>
    </source>
</evidence>
<evidence type="ECO:0000256" key="6">
    <source>
        <dbReference type="ARBA" id="ARBA00023002"/>
    </source>
</evidence>
<dbReference type="CDD" id="cd02135">
    <property type="entry name" value="YdjA-like"/>
    <property type="match status" value="1"/>
</dbReference>
<proteinExistence type="inferred from homology"/>
<sequence>MPNQDTMSPETLSFLRQRRSHPSVTMSSPGPDDDQIRDILTIAARVPDHGKLSPWRFVLYPSEQSETIGAWLAARCESLNGPLDYEQRQKELTRFQRAPRVIGVVSTAAEHPKIPIWEQQLSAGAVCMNLVTAAAASGYVSQWLTEWFAFDEEASRYLGAGENERFAGFVHIGTATQPPVERQRPDLAQLISNWTQAD</sequence>
<name>A0ABY8F9V7_9HYPH</name>
<keyword evidence="11" id="KW-1185">Reference proteome</keyword>
<dbReference type="InterPro" id="IPR052530">
    <property type="entry name" value="NAD(P)H_nitroreductase"/>
</dbReference>
<dbReference type="PIRSF" id="PIRSF000232">
    <property type="entry name" value="YdjA"/>
    <property type="match status" value="1"/>
</dbReference>
<dbReference type="PANTHER" id="PTHR43821">
    <property type="entry name" value="NAD(P)H NITROREDUCTASE YDJA-RELATED"/>
    <property type="match status" value="1"/>
</dbReference>
<dbReference type="InterPro" id="IPR029479">
    <property type="entry name" value="Nitroreductase"/>
</dbReference>
<dbReference type="Gene3D" id="3.40.109.10">
    <property type="entry name" value="NADH Oxidase"/>
    <property type="match status" value="1"/>
</dbReference>
<evidence type="ECO:0000256" key="1">
    <source>
        <dbReference type="ARBA" id="ARBA00001917"/>
    </source>
</evidence>
<evidence type="ECO:0000313" key="11">
    <source>
        <dbReference type="Proteomes" id="UP001209803"/>
    </source>
</evidence>
<evidence type="ECO:0000256" key="4">
    <source>
        <dbReference type="ARBA" id="ARBA00022643"/>
    </source>
</evidence>
<accession>A0ABY8F9V7</accession>
<protein>
    <recommendedName>
        <fullName evidence="8">Putative NAD(P)H nitroreductase</fullName>
        <ecNumber evidence="8">1.-.-.-</ecNumber>
    </recommendedName>
</protein>
<dbReference type="Proteomes" id="UP001209803">
    <property type="component" value="Chromosome"/>
</dbReference>
<evidence type="ECO:0000256" key="8">
    <source>
        <dbReference type="PIRNR" id="PIRNR000232"/>
    </source>
</evidence>